<sequence length="694" mass="75414">MKVYDAAHIKNIAVVGHGSDGKTTLVEAILSNAGAIERRGKVEDGNTTTDYDPEEIRRHISITTAVAPVEWSDCKLNLIDAPGFFDFVGETTQAYYMADCALILANGFSGVGVGAEKAFKFCKKAGKPMAITVNQMDKEHADFLKTVDQLKERFGASITPLQLPIMEGMAFKGYVDILENTAYTFDAKGNKKTDIPAALAGDVETLREALVENAASNDEELMEKFFEGEELSKEDILKGLLLGIESLDVVPVFATSATQNLGVKELADALAAYMPAADKAKPVHAVNEKGEDVEIKCSAEGHFAAQVLKTIADPFVGRINLIKVFRGILKPDTAIINVRAGKGEKFGNISIMRGKKLVNVDALQAGDIGALAKLQFTTTGDSLCSASDKLTFDALEFGEPCISLAVTAKKQGEEEKVFAGLHRLEEEDPTFRIEKNAETGDTLLCGMGEMHIEVICQKLKNKFGVEAALSDPKVAYRETIRKSAEAEGKHKKQSGGAGQFGVVQIRFEPIMDGSSDFEFVNAIVGGVVPKEYIPAVEKGLRESIKHGVLAGYPMVGIKATLFDGKYHPVDSKEVAFKSAARLAYKAACAAANPVLLEPIGKAEVYIPDEYMGDIIGDMNRRRGRILGMNPQEDGIQQVVAEVPMSEMVKYATDLRSMTQGRGTFHIEFERYEEVPAQMAAKIIEQAKKDMEEEK</sequence>
<gene>
    <name evidence="7" type="primary">fusA</name>
    <name evidence="7" type="ORF">H8693_04075</name>
</gene>
<evidence type="ECO:0000259" key="6">
    <source>
        <dbReference type="PROSITE" id="PS51722"/>
    </source>
</evidence>
<protein>
    <recommendedName>
        <fullName evidence="2 5">Elongation factor G</fullName>
    </recommendedName>
</protein>
<dbReference type="PRINTS" id="PR00315">
    <property type="entry name" value="ELONGATNFCT"/>
</dbReference>
<dbReference type="NCBIfam" id="NF009891">
    <property type="entry name" value="PRK13351.1-1"/>
    <property type="match status" value="1"/>
</dbReference>
<dbReference type="InterPro" id="IPR005225">
    <property type="entry name" value="Small_GTP-bd"/>
</dbReference>
<accession>A0A926DIX3</accession>
<organism evidence="7 8">
    <name type="scientific">Guopingia tenuis</name>
    <dbReference type="NCBI Taxonomy" id="2763656"/>
    <lineage>
        <taxon>Bacteria</taxon>
        <taxon>Bacillati</taxon>
        <taxon>Bacillota</taxon>
        <taxon>Clostridia</taxon>
        <taxon>Christensenellales</taxon>
        <taxon>Christensenellaceae</taxon>
        <taxon>Guopingia</taxon>
    </lineage>
</organism>
<evidence type="ECO:0000256" key="4">
    <source>
        <dbReference type="ARBA" id="ARBA00023134"/>
    </source>
</evidence>
<dbReference type="CDD" id="cd04088">
    <property type="entry name" value="EFG_mtEFG_II"/>
    <property type="match status" value="1"/>
</dbReference>
<dbReference type="Pfam" id="PF03764">
    <property type="entry name" value="EFG_IV"/>
    <property type="match status" value="1"/>
</dbReference>
<evidence type="ECO:0000256" key="3">
    <source>
        <dbReference type="ARBA" id="ARBA00022741"/>
    </source>
</evidence>
<keyword evidence="4" id="KW-0342">GTP-binding</keyword>
<dbReference type="CDD" id="cd01434">
    <property type="entry name" value="EFG_mtEFG1_IV"/>
    <property type="match status" value="1"/>
</dbReference>
<dbReference type="SUPFAM" id="SSF50447">
    <property type="entry name" value="Translation proteins"/>
    <property type="match status" value="1"/>
</dbReference>
<dbReference type="InterPro" id="IPR004540">
    <property type="entry name" value="Transl_elong_EFG/EF2"/>
</dbReference>
<dbReference type="SUPFAM" id="SSF54211">
    <property type="entry name" value="Ribosomal protein S5 domain 2-like"/>
    <property type="match status" value="1"/>
</dbReference>
<dbReference type="GO" id="GO:0003924">
    <property type="term" value="F:GTPase activity"/>
    <property type="evidence" value="ECO:0007669"/>
    <property type="project" value="InterPro"/>
</dbReference>
<dbReference type="RefSeq" id="WP_249279890.1">
    <property type="nucleotide sequence ID" value="NZ_JACRSS010000001.1"/>
</dbReference>
<evidence type="ECO:0000313" key="7">
    <source>
        <dbReference type="EMBL" id="MBC8538109.1"/>
    </source>
</evidence>
<dbReference type="CDD" id="cd04170">
    <property type="entry name" value="EF-G_bact"/>
    <property type="match status" value="1"/>
</dbReference>
<dbReference type="InterPro" id="IPR000640">
    <property type="entry name" value="EFG_V-like"/>
</dbReference>
<dbReference type="GO" id="GO:0003746">
    <property type="term" value="F:translation elongation factor activity"/>
    <property type="evidence" value="ECO:0007669"/>
    <property type="project" value="UniProtKB-UniRule"/>
</dbReference>
<dbReference type="InterPro" id="IPR000795">
    <property type="entry name" value="T_Tr_GTP-bd_dom"/>
</dbReference>
<dbReference type="SUPFAM" id="SSF52540">
    <property type="entry name" value="P-loop containing nucleoside triphosphate hydrolases"/>
    <property type="match status" value="1"/>
</dbReference>
<dbReference type="InterPro" id="IPR009000">
    <property type="entry name" value="Transl_B-barrel_sf"/>
</dbReference>
<dbReference type="SMART" id="SM00838">
    <property type="entry name" value="EFG_C"/>
    <property type="match status" value="1"/>
</dbReference>
<keyword evidence="7" id="KW-0648">Protein biosynthesis</keyword>
<dbReference type="InterPro" id="IPR047872">
    <property type="entry name" value="EFG_IV"/>
</dbReference>
<dbReference type="FunFam" id="3.30.70.240:FF:000001">
    <property type="entry name" value="Elongation factor G"/>
    <property type="match status" value="1"/>
</dbReference>
<keyword evidence="3" id="KW-0547">Nucleotide-binding</keyword>
<evidence type="ECO:0000256" key="5">
    <source>
        <dbReference type="NCBIfam" id="TIGR00484"/>
    </source>
</evidence>
<dbReference type="InterPro" id="IPR041095">
    <property type="entry name" value="EFG_II"/>
</dbReference>
<feature type="domain" description="Tr-type G" evidence="6">
    <location>
        <begin position="7"/>
        <end position="283"/>
    </location>
</feature>
<dbReference type="InterPro" id="IPR035649">
    <property type="entry name" value="EFG_V"/>
</dbReference>
<reference evidence="7" key="1">
    <citation type="submission" date="2020-08" db="EMBL/GenBank/DDBJ databases">
        <title>Genome public.</title>
        <authorList>
            <person name="Liu C."/>
            <person name="Sun Q."/>
        </authorList>
    </citation>
    <scope>NUCLEOTIDE SEQUENCE</scope>
    <source>
        <strain evidence="7">NSJ-63</strain>
    </source>
</reference>
<evidence type="ECO:0000256" key="2">
    <source>
        <dbReference type="ARBA" id="ARBA00017872"/>
    </source>
</evidence>
<dbReference type="Pfam" id="PF22042">
    <property type="entry name" value="EF-G_D2"/>
    <property type="match status" value="1"/>
</dbReference>
<comment type="similarity">
    <text evidence="1">Belongs to the TRAFAC class translation factor GTPase superfamily. Classic translation factor GTPase family. EF-G/EF-2 subfamily.</text>
</comment>
<dbReference type="InterPro" id="IPR020568">
    <property type="entry name" value="Ribosomal_Su5_D2-typ_SF"/>
</dbReference>
<dbReference type="PROSITE" id="PS51722">
    <property type="entry name" value="G_TR_2"/>
    <property type="match status" value="1"/>
</dbReference>
<keyword evidence="8" id="KW-1185">Reference proteome</keyword>
<dbReference type="Pfam" id="PF00679">
    <property type="entry name" value="EFG_C"/>
    <property type="match status" value="1"/>
</dbReference>
<dbReference type="NCBIfam" id="NF009379">
    <property type="entry name" value="PRK12740.1-3"/>
    <property type="match status" value="1"/>
</dbReference>
<dbReference type="Gene3D" id="3.30.70.240">
    <property type="match status" value="1"/>
</dbReference>
<dbReference type="PANTHER" id="PTHR43261:SF6">
    <property type="entry name" value="ELONGATION FACTOR G-LIKE PROTEIN"/>
    <property type="match status" value="1"/>
</dbReference>
<dbReference type="Pfam" id="PF14492">
    <property type="entry name" value="EFG_III"/>
    <property type="match status" value="1"/>
</dbReference>
<dbReference type="EMBL" id="JACRSS010000001">
    <property type="protein sequence ID" value="MBC8538109.1"/>
    <property type="molecule type" value="Genomic_DNA"/>
</dbReference>
<dbReference type="Pfam" id="PF00009">
    <property type="entry name" value="GTP_EFTU"/>
    <property type="match status" value="1"/>
</dbReference>
<dbReference type="InterPro" id="IPR009022">
    <property type="entry name" value="EFG_III"/>
</dbReference>
<dbReference type="Gene3D" id="3.30.70.870">
    <property type="entry name" value="Elongation Factor G (Translational Gtpase), domain 3"/>
    <property type="match status" value="1"/>
</dbReference>
<dbReference type="NCBIfam" id="NF009381">
    <property type="entry name" value="PRK12740.1-5"/>
    <property type="match status" value="1"/>
</dbReference>
<dbReference type="FunFam" id="3.30.230.10:FF:000003">
    <property type="entry name" value="Elongation factor G"/>
    <property type="match status" value="1"/>
</dbReference>
<dbReference type="SUPFAM" id="SSF54980">
    <property type="entry name" value="EF-G C-terminal domain-like"/>
    <property type="match status" value="2"/>
</dbReference>
<proteinExistence type="inferred from homology"/>
<dbReference type="NCBIfam" id="TIGR00484">
    <property type="entry name" value="EF-G"/>
    <property type="match status" value="1"/>
</dbReference>
<dbReference type="GO" id="GO:0032790">
    <property type="term" value="P:ribosome disassembly"/>
    <property type="evidence" value="ECO:0007669"/>
    <property type="project" value="TreeGrafter"/>
</dbReference>
<dbReference type="CDD" id="cd16262">
    <property type="entry name" value="EFG_III"/>
    <property type="match status" value="1"/>
</dbReference>
<dbReference type="InterPro" id="IPR014721">
    <property type="entry name" value="Ribsml_uS5_D2-typ_fold_subgr"/>
</dbReference>
<dbReference type="AlphaFoldDB" id="A0A926DIX3"/>
<dbReference type="InterPro" id="IPR053905">
    <property type="entry name" value="EF-G-like_DII"/>
</dbReference>
<dbReference type="PANTHER" id="PTHR43261">
    <property type="entry name" value="TRANSLATION ELONGATION FACTOR G-RELATED"/>
    <property type="match status" value="1"/>
</dbReference>
<keyword evidence="7" id="KW-0251">Elongation factor</keyword>
<dbReference type="NCBIfam" id="TIGR00231">
    <property type="entry name" value="small_GTP"/>
    <property type="match status" value="1"/>
</dbReference>
<dbReference type="Proteomes" id="UP000617951">
    <property type="component" value="Unassembled WGS sequence"/>
</dbReference>
<dbReference type="CDD" id="cd03713">
    <property type="entry name" value="EFG_mtEFG_C"/>
    <property type="match status" value="1"/>
</dbReference>
<comment type="caution">
    <text evidence="7">The sequence shown here is derived from an EMBL/GenBank/DDBJ whole genome shotgun (WGS) entry which is preliminary data.</text>
</comment>
<dbReference type="InterPro" id="IPR035647">
    <property type="entry name" value="EFG_III/V"/>
</dbReference>
<dbReference type="Gene3D" id="3.40.50.300">
    <property type="entry name" value="P-loop containing nucleotide triphosphate hydrolases"/>
    <property type="match status" value="1"/>
</dbReference>
<evidence type="ECO:0000313" key="8">
    <source>
        <dbReference type="Proteomes" id="UP000617951"/>
    </source>
</evidence>
<evidence type="ECO:0000256" key="1">
    <source>
        <dbReference type="ARBA" id="ARBA00005870"/>
    </source>
</evidence>
<dbReference type="GO" id="GO:0005525">
    <property type="term" value="F:GTP binding"/>
    <property type="evidence" value="ECO:0007669"/>
    <property type="project" value="UniProtKB-UniRule"/>
</dbReference>
<dbReference type="SMART" id="SM00889">
    <property type="entry name" value="EFG_IV"/>
    <property type="match status" value="1"/>
</dbReference>
<dbReference type="InterPro" id="IPR027417">
    <property type="entry name" value="P-loop_NTPase"/>
</dbReference>
<dbReference type="Gene3D" id="2.40.30.10">
    <property type="entry name" value="Translation factors"/>
    <property type="match status" value="1"/>
</dbReference>
<name>A0A926DIX3_9FIRM</name>
<dbReference type="Gene3D" id="3.30.230.10">
    <property type="match status" value="1"/>
</dbReference>
<dbReference type="FunFam" id="3.30.70.870:FF:000002">
    <property type="entry name" value="Translation elongation factor 2"/>
    <property type="match status" value="1"/>
</dbReference>
<dbReference type="InterPro" id="IPR005517">
    <property type="entry name" value="Transl_elong_EFG/EF2_IV"/>
</dbReference>